<evidence type="ECO:0008006" key="3">
    <source>
        <dbReference type="Google" id="ProtNLM"/>
    </source>
</evidence>
<keyword evidence="2" id="KW-1185">Reference proteome</keyword>
<dbReference type="KEGG" id="vg:40099840"/>
<dbReference type="OrthoDB" id="18920at10239"/>
<protein>
    <recommendedName>
        <fullName evidence="3">Minor tail protein</fullName>
    </recommendedName>
</protein>
<name>A0A2L0HNS1_9CAUD</name>
<dbReference type="RefSeq" id="YP_009623059.1">
    <property type="nucleotide sequence ID" value="NC_042109.1"/>
</dbReference>
<dbReference type="EMBL" id="MG839027">
    <property type="protein sequence ID" value="AUX83359.1"/>
    <property type="molecule type" value="Genomic_DNA"/>
</dbReference>
<evidence type="ECO:0000313" key="1">
    <source>
        <dbReference type="EMBL" id="AUX83359.1"/>
    </source>
</evidence>
<sequence length="159" mass="16917">MMALSKPDYPTYGPETFAKLQELVDTFYANDTELKDLIDNIAPSVSVETAAITLASGYSNNSSYVASTAIKMGNLVTIDLGLVNCPSSIGGNSYFTLGTMPSGYRPTGKHRMGVGMIYAATVMKPVQLRLNTDGSINFLSAETVSNASYLFASAITFAI</sequence>
<proteinExistence type="predicted"/>
<evidence type="ECO:0000313" key="2">
    <source>
        <dbReference type="Proteomes" id="UP000241926"/>
    </source>
</evidence>
<accession>A0A2L0HNS1</accession>
<organism evidence="1 2">
    <name type="scientific">Microbacterium phage Eleri</name>
    <dbReference type="NCBI Taxonomy" id="2079581"/>
    <lineage>
        <taxon>Viruses</taxon>
        <taxon>Duplodnaviria</taxon>
        <taxon>Heunggongvirae</taxon>
        <taxon>Uroviricota</taxon>
        <taxon>Caudoviricetes</taxon>
        <taxon>Elerivirus</taxon>
        <taxon>Elerivirus eleri</taxon>
    </lineage>
</organism>
<gene>
    <name evidence="1" type="primary">21</name>
    <name evidence="1" type="ORF">SEA_ELERI_21</name>
</gene>
<dbReference type="GeneID" id="40099840"/>
<dbReference type="Proteomes" id="UP000241926">
    <property type="component" value="Segment"/>
</dbReference>
<reference evidence="1 2" key="1">
    <citation type="submission" date="2018-01" db="EMBL/GenBank/DDBJ databases">
        <authorList>
            <person name="Jones A.E."/>
            <person name="Sivanathan V."/>
            <person name="Betsko A.J."/>
            <person name="Aull H.G."/>
            <person name="Zack K.M."/>
            <person name="Kukan E.N."/>
            <person name="Garlena R.A."/>
            <person name="Russell D.A."/>
            <person name="Pope W.H."/>
            <person name="Jacobs-Sera D."/>
            <person name="Hatfull G.F."/>
        </authorList>
    </citation>
    <scope>NUCLEOTIDE SEQUENCE [LARGE SCALE GENOMIC DNA]</scope>
</reference>